<keyword evidence="2" id="KW-1185">Reference proteome</keyword>
<organism evidence="1 2">
    <name type="scientific">Chitinophaga horti</name>
    <dbReference type="NCBI Taxonomy" id="2920382"/>
    <lineage>
        <taxon>Bacteria</taxon>
        <taxon>Pseudomonadati</taxon>
        <taxon>Bacteroidota</taxon>
        <taxon>Chitinophagia</taxon>
        <taxon>Chitinophagales</taxon>
        <taxon>Chitinophagaceae</taxon>
        <taxon>Chitinophaga</taxon>
    </lineage>
</organism>
<proteinExistence type="predicted"/>
<gene>
    <name evidence="1" type="ORF">MKQ68_08540</name>
</gene>
<protein>
    <recommendedName>
        <fullName evidence="3">Anti-sigma factor</fullName>
    </recommendedName>
</protein>
<dbReference type="Proteomes" id="UP001162741">
    <property type="component" value="Chromosome"/>
</dbReference>
<evidence type="ECO:0008006" key="3">
    <source>
        <dbReference type="Google" id="ProtNLM"/>
    </source>
</evidence>
<accession>A0ABY6J693</accession>
<evidence type="ECO:0000313" key="2">
    <source>
        <dbReference type="Proteomes" id="UP001162741"/>
    </source>
</evidence>
<reference evidence="1" key="1">
    <citation type="submission" date="2022-10" db="EMBL/GenBank/DDBJ databases">
        <title>Chitinophaga sp. nov., isolated from soil.</title>
        <authorList>
            <person name="Jeon C.O."/>
        </authorList>
    </citation>
    <scope>NUCLEOTIDE SEQUENCE</scope>
    <source>
        <strain evidence="1">R8</strain>
    </source>
</reference>
<dbReference type="EMBL" id="CP107006">
    <property type="protein sequence ID" value="UYQ95143.1"/>
    <property type="molecule type" value="Genomic_DNA"/>
</dbReference>
<evidence type="ECO:0000313" key="1">
    <source>
        <dbReference type="EMBL" id="UYQ95143.1"/>
    </source>
</evidence>
<sequence length="167" mass="19178">MDYNKTRALLAKYWACETSEQEEADLRNFFASHTDALPEDLREAAPMFRYFHAAAGLELDMPQLDESIFVVQPVKPAAKVIRPFWQDWMKVAAILLMAFGVGYSIHQYEEKSASAVALKMDTYQDPQKAFEETQRALKLIAKNMNKGTRQMEKLAYFNEASEKVRAN</sequence>
<name>A0ABY6J693_9BACT</name>
<dbReference type="RefSeq" id="WP_244837768.1">
    <property type="nucleotide sequence ID" value="NZ_CP107006.1"/>
</dbReference>